<dbReference type="PANTHER" id="PTHR22604:SF105">
    <property type="entry name" value="TRANS-1,2-DIHYDROBENZENE-1,2-DIOL DEHYDROGENASE"/>
    <property type="match status" value="1"/>
</dbReference>
<accession>A0A840AWS4</accession>
<dbReference type="Gene3D" id="3.30.360.10">
    <property type="entry name" value="Dihydrodipicolinate Reductase, domain 2"/>
    <property type="match status" value="1"/>
</dbReference>
<keyword evidence="6" id="KW-1185">Reference proteome</keyword>
<protein>
    <submittedName>
        <fullName evidence="5">Putative dehydrogenase</fullName>
    </submittedName>
</protein>
<dbReference type="InterPro" id="IPR000683">
    <property type="entry name" value="Gfo/Idh/MocA-like_OxRdtase_N"/>
</dbReference>
<proteinExistence type="inferred from homology"/>
<dbReference type="Gene3D" id="3.40.50.720">
    <property type="entry name" value="NAD(P)-binding Rossmann-like Domain"/>
    <property type="match status" value="1"/>
</dbReference>
<feature type="domain" description="Gfo/Idh/MocA-like oxidoreductase N-terminal" evidence="3">
    <location>
        <begin position="13"/>
        <end position="121"/>
    </location>
</feature>
<dbReference type="InterPro" id="IPR050984">
    <property type="entry name" value="Gfo/Idh/MocA_domain"/>
</dbReference>
<name>A0A840AWS4_9HYPH</name>
<dbReference type="SUPFAM" id="SSF55347">
    <property type="entry name" value="Glyceraldehyde-3-phosphate dehydrogenase-like, C-terminal domain"/>
    <property type="match status" value="1"/>
</dbReference>
<dbReference type="RefSeq" id="WP_183401178.1">
    <property type="nucleotide sequence ID" value="NZ_JACIDS010000006.1"/>
</dbReference>
<dbReference type="Pfam" id="PF22725">
    <property type="entry name" value="GFO_IDH_MocA_C3"/>
    <property type="match status" value="1"/>
</dbReference>
<feature type="domain" description="GFO/IDH/MocA-like oxidoreductase" evidence="4">
    <location>
        <begin position="139"/>
        <end position="256"/>
    </location>
</feature>
<evidence type="ECO:0000256" key="1">
    <source>
        <dbReference type="ARBA" id="ARBA00010928"/>
    </source>
</evidence>
<sequence length="344" mass="36924">MITLAGEPAARPIRWGILSTARIARQRVAPALLKSPSTALTAVASRSLDSAQAFAGAFDIPKAYGSYQELFDDPEIDVIYNALPNHLHAETVRAALARGKHVLCEKPMGANRAELLGLREAAGDRLVAEAFMFRHHPQWQEIRRILASGRIGAARTVQGYFSFLNVDPANIRNRVDTGGGALLDIGCYVVAAARLIFDAEPLRVLALVDRDPAMGTDRTASFLADFGDGRQLSATISTQIFRHQRIGIVGTTGRIEVPTPFSAPTDESAQIFIDTHGPGHPPEPITLPPVDQYALQAEAFSRAVAGTGPWTFGLDDALANMAVLDALLRSEASGSWEAPVRGDA</sequence>
<dbReference type="GO" id="GO:0000166">
    <property type="term" value="F:nucleotide binding"/>
    <property type="evidence" value="ECO:0007669"/>
    <property type="project" value="InterPro"/>
</dbReference>
<evidence type="ECO:0000313" key="6">
    <source>
        <dbReference type="Proteomes" id="UP000553963"/>
    </source>
</evidence>
<dbReference type="SUPFAM" id="SSF51735">
    <property type="entry name" value="NAD(P)-binding Rossmann-fold domains"/>
    <property type="match status" value="1"/>
</dbReference>
<dbReference type="InterPro" id="IPR055170">
    <property type="entry name" value="GFO_IDH_MocA-like_dom"/>
</dbReference>
<evidence type="ECO:0000256" key="2">
    <source>
        <dbReference type="ARBA" id="ARBA00023002"/>
    </source>
</evidence>
<comment type="similarity">
    <text evidence="1">Belongs to the Gfo/Idh/MocA family.</text>
</comment>
<organism evidence="5 6">
    <name type="scientific">Kaistia hirudinis</name>
    <dbReference type="NCBI Taxonomy" id="1293440"/>
    <lineage>
        <taxon>Bacteria</taxon>
        <taxon>Pseudomonadati</taxon>
        <taxon>Pseudomonadota</taxon>
        <taxon>Alphaproteobacteria</taxon>
        <taxon>Hyphomicrobiales</taxon>
        <taxon>Kaistiaceae</taxon>
        <taxon>Kaistia</taxon>
    </lineage>
</organism>
<reference evidence="5 6" key="1">
    <citation type="submission" date="2020-08" db="EMBL/GenBank/DDBJ databases">
        <title>Genomic Encyclopedia of Type Strains, Phase IV (KMG-IV): sequencing the most valuable type-strain genomes for metagenomic binning, comparative biology and taxonomic classification.</title>
        <authorList>
            <person name="Goeker M."/>
        </authorList>
    </citation>
    <scope>NUCLEOTIDE SEQUENCE [LARGE SCALE GENOMIC DNA]</scope>
    <source>
        <strain evidence="5 6">DSM 25966</strain>
    </source>
</reference>
<comment type="caution">
    <text evidence="5">The sequence shown here is derived from an EMBL/GenBank/DDBJ whole genome shotgun (WGS) entry which is preliminary data.</text>
</comment>
<dbReference type="Pfam" id="PF01408">
    <property type="entry name" value="GFO_IDH_MocA"/>
    <property type="match status" value="1"/>
</dbReference>
<evidence type="ECO:0000259" key="4">
    <source>
        <dbReference type="Pfam" id="PF22725"/>
    </source>
</evidence>
<dbReference type="GO" id="GO:0016491">
    <property type="term" value="F:oxidoreductase activity"/>
    <property type="evidence" value="ECO:0007669"/>
    <property type="project" value="UniProtKB-KW"/>
</dbReference>
<dbReference type="InterPro" id="IPR036291">
    <property type="entry name" value="NAD(P)-bd_dom_sf"/>
</dbReference>
<dbReference type="AlphaFoldDB" id="A0A840AWS4"/>
<gene>
    <name evidence="5" type="ORF">GGR25_004610</name>
</gene>
<dbReference type="Proteomes" id="UP000553963">
    <property type="component" value="Unassembled WGS sequence"/>
</dbReference>
<dbReference type="PANTHER" id="PTHR22604">
    <property type="entry name" value="OXIDOREDUCTASES"/>
    <property type="match status" value="1"/>
</dbReference>
<dbReference type="EMBL" id="JACIDS010000006">
    <property type="protein sequence ID" value="MBB3933537.1"/>
    <property type="molecule type" value="Genomic_DNA"/>
</dbReference>
<evidence type="ECO:0000259" key="3">
    <source>
        <dbReference type="Pfam" id="PF01408"/>
    </source>
</evidence>
<evidence type="ECO:0000313" key="5">
    <source>
        <dbReference type="EMBL" id="MBB3933537.1"/>
    </source>
</evidence>
<keyword evidence="2" id="KW-0560">Oxidoreductase</keyword>